<dbReference type="PROSITE" id="PS51175">
    <property type="entry name" value="CBM6"/>
    <property type="match status" value="1"/>
</dbReference>
<comment type="caution">
    <text evidence="5">The sequence shown here is derived from an EMBL/GenBank/DDBJ whole genome shotgun (WGS) entry which is preliminary data.</text>
</comment>
<dbReference type="CDD" id="cd08023">
    <property type="entry name" value="GH16_laminarinase_like"/>
    <property type="match status" value="1"/>
</dbReference>
<dbReference type="GO" id="GO:0004553">
    <property type="term" value="F:hydrolase activity, hydrolyzing O-glycosyl compounds"/>
    <property type="evidence" value="ECO:0007669"/>
    <property type="project" value="InterPro"/>
</dbReference>
<keyword evidence="6" id="KW-1185">Reference proteome</keyword>
<protein>
    <submittedName>
        <fullName evidence="5">Family 16 glycosylhydrolase</fullName>
    </submittedName>
</protein>
<dbReference type="InterPro" id="IPR000757">
    <property type="entry name" value="Beta-glucanase-like"/>
</dbReference>
<reference evidence="5 6" key="1">
    <citation type="submission" date="2020-02" db="EMBL/GenBank/DDBJ databases">
        <title>Albibacoteraceae fam. nov., the first described family within the subdivision 4 Verrucomicrobia.</title>
        <authorList>
            <person name="Xi F."/>
        </authorList>
    </citation>
    <scope>NUCLEOTIDE SEQUENCE [LARGE SCALE GENOMIC DNA]</scope>
    <source>
        <strain evidence="5 6">CK1056</strain>
    </source>
</reference>
<proteinExistence type="inferred from homology"/>
<dbReference type="Pfam" id="PF00722">
    <property type="entry name" value="Glyco_hydro_16"/>
    <property type="match status" value="1"/>
</dbReference>
<dbReference type="AlphaFoldDB" id="A0A6B2M2Q7"/>
<dbReference type="Pfam" id="PF03422">
    <property type="entry name" value="CBM_6"/>
    <property type="match status" value="1"/>
</dbReference>
<dbReference type="EMBL" id="JAAGNX010000003">
    <property type="protein sequence ID" value="NDV63238.1"/>
    <property type="molecule type" value="Genomic_DNA"/>
</dbReference>
<dbReference type="PROSITE" id="PS51762">
    <property type="entry name" value="GH16_2"/>
    <property type="match status" value="1"/>
</dbReference>
<dbReference type="InterPro" id="IPR008979">
    <property type="entry name" value="Galactose-bd-like_sf"/>
</dbReference>
<accession>A0A6B2M2Q7</accession>
<organism evidence="5 6">
    <name type="scientific">Oceanipulchritudo coccoides</name>
    <dbReference type="NCBI Taxonomy" id="2706888"/>
    <lineage>
        <taxon>Bacteria</taxon>
        <taxon>Pseudomonadati</taxon>
        <taxon>Verrucomicrobiota</taxon>
        <taxon>Opitutia</taxon>
        <taxon>Puniceicoccales</taxon>
        <taxon>Oceanipulchritudinaceae</taxon>
        <taxon>Oceanipulchritudo</taxon>
    </lineage>
</organism>
<evidence type="ECO:0000256" key="2">
    <source>
        <dbReference type="SAM" id="SignalP"/>
    </source>
</evidence>
<evidence type="ECO:0000256" key="1">
    <source>
        <dbReference type="ARBA" id="ARBA00006865"/>
    </source>
</evidence>
<feature type="chain" id="PRO_5025592054" evidence="2">
    <location>
        <begin position="25"/>
        <end position="504"/>
    </location>
</feature>
<dbReference type="CDD" id="cd04080">
    <property type="entry name" value="CBM6_cellulase-like"/>
    <property type="match status" value="1"/>
</dbReference>
<sequence>MTKYSALLSIVTVAFAAANLSANAPEGYVLEWSDEFDYVGAPNPEFWTHEVGAGGWGNNEVQVYTDSLDNSRVENGNLVIEVHQVDGGRVPGYTSARLITREKAQWKYGRMEIRAKLPSETGTWPAIWMLGADRLYGNGGWPDNGEIDIMEHVGYEEDPLYLDLVGNPEVPNIHGTAHLGRTSFIRSDGGVGSNGDGDSTYLSDASTEFHTYAINWTEDLIEWEVDGIKYFSLELPTFRVPPPQPLYYYWPFDQRFFMILNVAVGGRWGGNFSTGSFPSSPYGRGIDDNGVWPQRMEVDYVRVYKKDEPPEATPVPGRILATDLDHSDGILIVQSGVPELPHNLVNIDPDDSAEFAITVPQAGAYMVHATVATPNNSRLLSLSVPDSGDSTPAIELPNTGSYDTWQSVELGEINLMEGLNTLTMTTSTGGFTIAAFDVSEGEGSVWKGLNIDAFGNAQTNSWLGQININAAPWIYSYQFEDYIFMPVALEDTFSADNQWIFIPR</sequence>
<dbReference type="GO" id="GO:0005975">
    <property type="term" value="P:carbohydrate metabolic process"/>
    <property type="evidence" value="ECO:0007669"/>
    <property type="project" value="InterPro"/>
</dbReference>
<dbReference type="PANTHER" id="PTHR10963">
    <property type="entry name" value="GLYCOSYL HYDROLASE-RELATED"/>
    <property type="match status" value="1"/>
</dbReference>
<feature type="domain" description="GH16" evidence="4">
    <location>
        <begin position="36"/>
        <end position="309"/>
    </location>
</feature>
<dbReference type="InterPro" id="IPR050546">
    <property type="entry name" value="Glycosyl_Hydrlase_16"/>
</dbReference>
<dbReference type="SUPFAM" id="SSF49785">
    <property type="entry name" value="Galactose-binding domain-like"/>
    <property type="match status" value="1"/>
</dbReference>
<gene>
    <name evidence="5" type="ORF">G0Q06_12300</name>
</gene>
<dbReference type="Gene3D" id="2.60.120.200">
    <property type="match status" value="1"/>
</dbReference>
<dbReference type="Gene3D" id="2.60.120.260">
    <property type="entry name" value="Galactose-binding domain-like"/>
    <property type="match status" value="1"/>
</dbReference>
<dbReference type="SUPFAM" id="SSF49899">
    <property type="entry name" value="Concanavalin A-like lectins/glucanases"/>
    <property type="match status" value="1"/>
</dbReference>
<dbReference type="PANTHER" id="PTHR10963:SF55">
    <property type="entry name" value="GLYCOSIDE HYDROLASE FAMILY 16 PROTEIN"/>
    <property type="match status" value="1"/>
</dbReference>
<name>A0A6B2M2Q7_9BACT</name>
<evidence type="ECO:0000259" key="3">
    <source>
        <dbReference type="PROSITE" id="PS51175"/>
    </source>
</evidence>
<feature type="domain" description="CBM6" evidence="3">
    <location>
        <begin position="317"/>
        <end position="439"/>
    </location>
</feature>
<dbReference type="InterPro" id="IPR005084">
    <property type="entry name" value="CBM6"/>
</dbReference>
<dbReference type="InterPro" id="IPR013320">
    <property type="entry name" value="ConA-like_dom_sf"/>
</dbReference>
<feature type="signal peptide" evidence="2">
    <location>
        <begin position="1"/>
        <end position="24"/>
    </location>
</feature>
<evidence type="ECO:0000313" key="5">
    <source>
        <dbReference type="EMBL" id="NDV63238.1"/>
    </source>
</evidence>
<dbReference type="GO" id="GO:0030246">
    <property type="term" value="F:carbohydrate binding"/>
    <property type="evidence" value="ECO:0007669"/>
    <property type="project" value="InterPro"/>
</dbReference>
<dbReference type="RefSeq" id="WP_163966509.1">
    <property type="nucleotide sequence ID" value="NZ_JAAGNX010000003.1"/>
</dbReference>
<evidence type="ECO:0000313" key="6">
    <source>
        <dbReference type="Proteomes" id="UP000478417"/>
    </source>
</evidence>
<keyword evidence="5" id="KW-0378">Hydrolase</keyword>
<keyword evidence="2" id="KW-0732">Signal</keyword>
<evidence type="ECO:0000259" key="4">
    <source>
        <dbReference type="PROSITE" id="PS51762"/>
    </source>
</evidence>
<comment type="similarity">
    <text evidence="1">Belongs to the glycosyl hydrolase 16 family.</text>
</comment>
<dbReference type="Proteomes" id="UP000478417">
    <property type="component" value="Unassembled WGS sequence"/>
</dbReference>